<name>A0A1G4K7V8_9SACH</name>
<gene>
    <name evidence="2" type="ORF">LAMI_0G02168G</name>
</gene>
<dbReference type="Proteomes" id="UP000191024">
    <property type="component" value="Chromosome G"/>
</dbReference>
<organism evidence="2 3">
    <name type="scientific">Lachancea mirantina</name>
    <dbReference type="NCBI Taxonomy" id="1230905"/>
    <lineage>
        <taxon>Eukaryota</taxon>
        <taxon>Fungi</taxon>
        <taxon>Dikarya</taxon>
        <taxon>Ascomycota</taxon>
        <taxon>Saccharomycotina</taxon>
        <taxon>Saccharomycetes</taxon>
        <taxon>Saccharomycetales</taxon>
        <taxon>Saccharomycetaceae</taxon>
        <taxon>Lachancea</taxon>
    </lineage>
</organism>
<evidence type="ECO:0000313" key="2">
    <source>
        <dbReference type="EMBL" id="SCU99991.1"/>
    </source>
</evidence>
<dbReference type="OrthoDB" id="4061674at2759"/>
<keyword evidence="1" id="KW-0812">Transmembrane</keyword>
<dbReference type="AlphaFoldDB" id="A0A1G4K7V8"/>
<proteinExistence type="predicted"/>
<feature type="transmembrane region" description="Helical" evidence="1">
    <location>
        <begin position="22"/>
        <end position="42"/>
    </location>
</feature>
<evidence type="ECO:0000256" key="1">
    <source>
        <dbReference type="SAM" id="Phobius"/>
    </source>
</evidence>
<sequence>MKINSTIYDEAHKLALRPRMKLLFYGVLCGAAVPTMYLRTYYMPKVEANNARDVKKLGNQVNQLQKRAAKIEDSVVSGGASGAGGTGTIFSEAPIRTSENLGLLGGVGDIPLATWHIGGRNRYANDENYRKLVDEANAIMFSSIM</sequence>
<accession>A0A1G4K7V8</accession>
<keyword evidence="1" id="KW-1133">Transmembrane helix</keyword>
<evidence type="ECO:0000313" key="3">
    <source>
        <dbReference type="Proteomes" id="UP000191024"/>
    </source>
</evidence>
<dbReference type="EMBL" id="LT598469">
    <property type="protein sequence ID" value="SCU99991.1"/>
    <property type="molecule type" value="Genomic_DNA"/>
</dbReference>
<keyword evidence="3" id="KW-1185">Reference proteome</keyword>
<keyword evidence="1" id="KW-0472">Membrane</keyword>
<reference evidence="2 3" key="1">
    <citation type="submission" date="2016-03" db="EMBL/GenBank/DDBJ databases">
        <authorList>
            <person name="Devillers H."/>
        </authorList>
    </citation>
    <scope>NUCLEOTIDE SEQUENCE [LARGE SCALE GENOMIC DNA]</scope>
    <source>
        <strain evidence="2">CBS 11717</strain>
    </source>
</reference>
<protein>
    <submittedName>
        <fullName evidence="2">LAMI_0G02168g1_1</fullName>
    </submittedName>
</protein>